<dbReference type="PANTHER" id="PTHR43479">
    <property type="entry name" value="ACREF/ENVCD OPERON REPRESSOR-RELATED"/>
    <property type="match status" value="1"/>
</dbReference>
<keyword evidence="5" id="KW-1185">Reference proteome</keyword>
<organism evidence="4 5">
    <name type="scientific">Deinococcus cellulosilyticus (strain DSM 18568 / NBRC 106333 / KACC 11606 / 5516J-15)</name>
    <dbReference type="NCBI Taxonomy" id="1223518"/>
    <lineage>
        <taxon>Bacteria</taxon>
        <taxon>Thermotogati</taxon>
        <taxon>Deinococcota</taxon>
        <taxon>Deinococci</taxon>
        <taxon>Deinococcales</taxon>
        <taxon>Deinococcaceae</taxon>
        <taxon>Deinococcus</taxon>
    </lineage>
</organism>
<gene>
    <name evidence="4" type="ORF">DC3_33810</name>
</gene>
<dbReference type="Pfam" id="PF00440">
    <property type="entry name" value="TetR_N"/>
    <property type="match status" value="1"/>
</dbReference>
<sequence>MRRARSDTQKENRRLQILDSALELWHTTPYTDITMQMVAKSSDLAKGTLYLYFQSKEELFLEILKTKLQDWFTELQVAFQPPFTPQQMVQVLSDSLQNRDDMLRLLSMLSGVLEAGVTVEAGLNFKMWLNTELSKLGTLLEAALPVHNGVQVLMHLYGTIMGLYQTSNIPQALQEALQTNPELQCLLVDFHRELKVAALALVRGHLQPA</sequence>
<evidence type="ECO:0000313" key="4">
    <source>
        <dbReference type="EMBL" id="GEM47746.1"/>
    </source>
</evidence>
<feature type="domain" description="HTH tetR-type" evidence="3">
    <location>
        <begin position="11"/>
        <end position="71"/>
    </location>
</feature>
<name>A0A511N5N9_DEIC1</name>
<keyword evidence="1 2" id="KW-0238">DNA-binding</keyword>
<dbReference type="PROSITE" id="PS50977">
    <property type="entry name" value="HTH_TETR_2"/>
    <property type="match status" value="1"/>
</dbReference>
<feature type="DNA-binding region" description="H-T-H motif" evidence="2">
    <location>
        <begin position="34"/>
        <end position="53"/>
    </location>
</feature>
<reference evidence="4 5" key="1">
    <citation type="submission" date="2019-07" db="EMBL/GenBank/DDBJ databases">
        <title>Whole genome shotgun sequence of Deinococcus cellulosilyticus NBRC 106333.</title>
        <authorList>
            <person name="Hosoyama A."/>
            <person name="Uohara A."/>
            <person name="Ohji S."/>
            <person name="Ichikawa N."/>
        </authorList>
    </citation>
    <scope>NUCLEOTIDE SEQUENCE [LARGE SCALE GENOMIC DNA]</scope>
    <source>
        <strain evidence="4 5">NBRC 106333</strain>
    </source>
</reference>
<dbReference type="PRINTS" id="PR00455">
    <property type="entry name" value="HTHTETR"/>
</dbReference>
<dbReference type="OrthoDB" id="9814703at2"/>
<evidence type="ECO:0000256" key="2">
    <source>
        <dbReference type="PROSITE-ProRule" id="PRU00335"/>
    </source>
</evidence>
<dbReference type="PANTHER" id="PTHR43479:SF11">
    <property type="entry name" value="ACREF_ENVCD OPERON REPRESSOR-RELATED"/>
    <property type="match status" value="1"/>
</dbReference>
<dbReference type="EMBL" id="BJXB01000015">
    <property type="protein sequence ID" value="GEM47746.1"/>
    <property type="molecule type" value="Genomic_DNA"/>
</dbReference>
<dbReference type="InterPro" id="IPR009057">
    <property type="entry name" value="Homeodomain-like_sf"/>
</dbReference>
<dbReference type="SUPFAM" id="SSF46689">
    <property type="entry name" value="Homeodomain-like"/>
    <property type="match status" value="1"/>
</dbReference>
<dbReference type="GO" id="GO:0003677">
    <property type="term" value="F:DNA binding"/>
    <property type="evidence" value="ECO:0007669"/>
    <property type="project" value="UniProtKB-UniRule"/>
</dbReference>
<dbReference type="Pfam" id="PF17929">
    <property type="entry name" value="TetR_C_34"/>
    <property type="match status" value="1"/>
</dbReference>
<dbReference type="RefSeq" id="WP_146886246.1">
    <property type="nucleotide sequence ID" value="NZ_BJXB01000015.1"/>
</dbReference>
<dbReference type="InterPro" id="IPR001647">
    <property type="entry name" value="HTH_TetR"/>
</dbReference>
<dbReference type="AlphaFoldDB" id="A0A511N5N9"/>
<dbReference type="InterPro" id="IPR050624">
    <property type="entry name" value="HTH-type_Tx_Regulator"/>
</dbReference>
<evidence type="ECO:0000256" key="1">
    <source>
        <dbReference type="ARBA" id="ARBA00023125"/>
    </source>
</evidence>
<evidence type="ECO:0000313" key="5">
    <source>
        <dbReference type="Proteomes" id="UP000321306"/>
    </source>
</evidence>
<dbReference type="InterPro" id="IPR041483">
    <property type="entry name" value="TetR_C_34"/>
</dbReference>
<proteinExistence type="predicted"/>
<accession>A0A511N5N9</accession>
<dbReference type="Gene3D" id="1.10.357.10">
    <property type="entry name" value="Tetracycline Repressor, domain 2"/>
    <property type="match status" value="1"/>
</dbReference>
<comment type="caution">
    <text evidence="4">The sequence shown here is derived from an EMBL/GenBank/DDBJ whole genome shotgun (WGS) entry which is preliminary data.</text>
</comment>
<protein>
    <submittedName>
        <fullName evidence="4">TetR family transcriptional regulator</fullName>
    </submittedName>
</protein>
<evidence type="ECO:0000259" key="3">
    <source>
        <dbReference type="PROSITE" id="PS50977"/>
    </source>
</evidence>
<dbReference type="Proteomes" id="UP000321306">
    <property type="component" value="Unassembled WGS sequence"/>
</dbReference>